<dbReference type="SUPFAM" id="SSF53335">
    <property type="entry name" value="S-adenosyl-L-methionine-dependent methyltransferases"/>
    <property type="match status" value="1"/>
</dbReference>
<reference evidence="2" key="1">
    <citation type="submission" date="2024-07" db="EMBL/GenBank/DDBJ databases">
        <authorList>
            <person name="Li X.-J."/>
            <person name="Wang X."/>
        </authorList>
    </citation>
    <scope>NUCLEOTIDE SEQUENCE</scope>
    <source>
        <strain evidence="2">HSP-536</strain>
    </source>
</reference>
<gene>
    <name evidence="2" type="ORF">AB8B28_03715</name>
</gene>
<dbReference type="PANTHER" id="PTHR43861">
    <property type="entry name" value="TRANS-ACONITATE 2-METHYLTRANSFERASE-RELATED"/>
    <property type="match status" value="1"/>
</dbReference>
<dbReference type="GO" id="GO:0061542">
    <property type="term" value="F:3-demethylubiquinol 3-O-methyltransferase activity"/>
    <property type="evidence" value="ECO:0007669"/>
    <property type="project" value="UniProtKB-EC"/>
</dbReference>
<dbReference type="Pfam" id="PF13847">
    <property type="entry name" value="Methyltransf_31"/>
    <property type="match status" value="1"/>
</dbReference>
<dbReference type="InterPro" id="IPR025714">
    <property type="entry name" value="Methyltranfer_dom"/>
</dbReference>
<organism evidence="2">
    <name type="scientific">Leptotrichia alba</name>
    <dbReference type="NCBI Taxonomy" id="3239304"/>
    <lineage>
        <taxon>Bacteria</taxon>
        <taxon>Fusobacteriati</taxon>
        <taxon>Fusobacteriota</taxon>
        <taxon>Fusobacteriia</taxon>
        <taxon>Fusobacteriales</taxon>
        <taxon>Leptotrichiaceae</taxon>
        <taxon>Leptotrichia</taxon>
    </lineage>
</organism>
<dbReference type="GO" id="GO:0102208">
    <property type="term" value="F:2-polyprenyl-6-hydroxyphenol methylase activity"/>
    <property type="evidence" value="ECO:0007669"/>
    <property type="project" value="UniProtKB-EC"/>
</dbReference>
<evidence type="ECO:0000313" key="2">
    <source>
        <dbReference type="EMBL" id="XDU62971.1"/>
    </source>
</evidence>
<dbReference type="EC" id="2.1.1.222" evidence="2"/>
<evidence type="ECO:0000259" key="1">
    <source>
        <dbReference type="Pfam" id="PF13847"/>
    </source>
</evidence>
<dbReference type="EMBL" id="CP165647">
    <property type="protein sequence ID" value="XDU62971.1"/>
    <property type="molecule type" value="Genomic_DNA"/>
</dbReference>
<name>A0AB39V672_9FUSO</name>
<protein>
    <submittedName>
        <fullName evidence="2">Class I SAM-dependent methyltransferase</fullName>
        <ecNumber evidence="2">2.1.1.222</ecNumber>
        <ecNumber evidence="2">2.1.1.64</ecNumber>
    </submittedName>
</protein>
<sequence>MHKEFAEIYDIFMKYVNYDGWYKFLRTFIKKKGTVLDLGCGTGEFIWRFLKEGFSVIGVDLSEKMLEISEKKLKEKNLKNNNYSLINENIINYENKINFDENGNENQNFESEKNNKSEINQVDYIICNFDTVNYLKNEKEFLKFIEKCNRNLKKSGYLIFDAVTEDIFEEIFENDIFLDEEPEYTSIWRHEKLGKRKHLVEIDLFIRENKNDNLFRKYNEVQNKFIYEPEWIVETVQNKGFEIFDTASNPEFGESRIFFVLKKL</sequence>
<dbReference type="InterPro" id="IPR029063">
    <property type="entry name" value="SAM-dependent_MTases_sf"/>
</dbReference>
<dbReference type="KEGG" id="lala:AB8B28_03715"/>
<keyword evidence="2" id="KW-0489">Methyltransferase</keyword>
<dbReference type="GO" id="GO:0032259">
    <property type="term" value="P:methylation"/>
    <property type="evidence" value="ECO:0007669"/>
    <property type="project" value="UniProtKB-KW"/>
</dbReference>
<accession>A0AB39V672</accession>
<dbReference type="Gene3D" id="3.40.50.150">
    <property type="entry name" value="Vaccinia Virus protein VP39"/>
    <property type="match status" value="1"/>
</dbReference>
<proteinExistence type="predicted"/>
<feature type="domain" description="Methyltransferase" evidence="1">
    <location>
        <begin position="30"/>
        <end position="192"/>
    </location>
</feature>
<dbReference type="EC" id="2.1.1.64" evidence="2"/>
<keyword evidence="2" id="KW-0808">Transferase</keyword>
<dbReference type="RefSeq" id="WP_369716879.1">
    <property type="nucleotide sequence ID" value="NZ_CP165647.1"/>
</dbReference>
<dbReference type="CDD" id="cd02440">
    <property type="entry name" value="AdoMet_MTases"/>
    <property type="match status" value="1"/>
</dbReference>
<dbReference type="Gene3D" id="2.20.25.110">
    <property type="entry name" value="S-adenosyl-L-methionine-dependent methyltransferases"/>
    <property type="match status" value="1"/>
</dbReference>
<dbReference type="AlphaFoldDB" id="A0AB39V672"/>